<dbReference type="GO" id="GO:0007156">
    <property type="term" value="P:homophilic cell adhesion via plasma membrane adhesion molecules"/>
    <property type="evidence" value="ECO:0007669"/>
    <property type="project" value="InterPro"/>
</dbReference>
<comment type="subcellular location">
    <subcellularLocation>
        <location evidence="1">Membrane</location>
    </subcellularLocation>
</comment>
<keyword evidence="7" id="KW-1133">Transmembrane helix</keyword>
<evidence type="ECO:0000259" key="8">
    <source>
        <dbReference type="PROSITE" id="PS50268"/>
    </source>
</evidence>
<dbReference type="Pfam" id="PF00028">
    <property type="entry name" value="Cadherin"/>
    <property type="match status" value="1"/>
</dbReference>
<evidence type="ECO:0000256" key="6">
    <source>
        <dbReference type="SAM" id="MobiDB-lite"/>
    </source>
</evidence>
<dbReference type="CDD" id="cd11304">
    <property type="entry name" value="Cadherin_repeat"/>
    <property type="match status" value="1"/>
</dbReference>
<dbReference type="GO" id="GO:0005509">
    <property type="term" value="F:calcium ion binding"/>
    <property type="evidence" value="ECO:0007669"/>
    <property type="project" value="UniProtKB-UniRule"/>
</dbReference>
<proteinExistence type="predicted"/>
<dbReference type="InterPro" id="IPR015919">
    <property type="entry name" value="Cadherin-like_sf"/>
</dbReference>
<name>A0A7K5AH06_9FURN</name>
<organism evidence="9 10">
    <name type="scientific">Furnarius figulus</name>
    <dbReference type="NCBI Taxonomy" id="463165"/>
    <lineage>
        <taxon>Eukaryota</taxon>
        <taxon>Metazoa</taxon>
        <taxon>Chordata</taxon>
        <taxon>Craniata</taxon>
        <taxon>Vertebrata</taxon>
        <taxon>Euteleostomi</taxon>
        <taxon>Archelosauria</taxon>
        <taxon>Archosauria</taxon>
        <taxon>Dinosauria</taxon>
        <taxon>Saurischia</taxon>
        <taxon>Theropoda</taxon>
        <taxon>Coelurosauria</taxon>
        <taxon>Aves</taxon>
        <taxon>Neognathae</taxon>
        <taxon>Neoaves</taxon>
        <taxon>Telluraves</taxon>
        <taxon>Australaves</taxon>
        <taxon>Passeriformes</taxon>
        <taxon>Furnariidae</taxon>
        <taxon>Furnarius</taxon>
    </lineage>
</organism>
<feature type="domain" description="Cadherin" evidence="8">
    <location>
        <begin position="1"/>
        <end position="77"/>
    </location>
</feature>
<gene>
    <name evidence="9" type="primary">Cad87a</name>
    <name evidence="9" type="ORF">FURFIG_R07921</name>
</gene>
<dbReference type="GO" id="GO:0045296">
    <property type="term" value="F:cadherin binding"/>
    <property type="evidence" value="ECO:0007669"/>
    <property type="project" value="TreeGrafter"/>
</dbReference>
<dbReference type="PROSITE" id="PS50268">
    <property type="entry name" value="CADHERIN_2"/>
    <property type="match status" value="1"/>
</dbReference>
<evidence type="ECO:0000256" key="3">
    <source>
        <dbReference type="ARBA" id="ARBA00022837"/>
    </source>
</evidence>
<dbReference type="SUPFAM" id="SSF49313">
    <property type="entry name" value="Cadherin-like"/>
    <property type="match status" value="1"/>
</dbReference>
<evidence type="ECO:0000256" key="7">
    <source>
        <dbReference type="SAM" id="Phobius"/>
    </source>
</evidence>
<dbReference type="EMBL" id="VYZD01000008">
    <property type="protein sequence ID" value="NWR83002.1"/>
    <property type="molecule type" value="Genomic_DNA"/>
</dbReference>
<keyword evidence="4 7" id="KW-0472">Membrane</keyword>
<evidence type="ECO:0000256" key="4">
    <source>
        <dbReference type="ARBA" id="ARBA00023136"/>
    </source>
</evidence>
<accession>A0A7K5AH06</accession>
<dbReference type="PANTHER" id="PTHR24027">
    <property type="entry name" value="CADHERIN-23"/>
    <property type="match status" value="1"/>
</dbReference>
<dbReference type="Proteomes" id="UP000529852">
    <property type="component" value="Unassembled WGS sequence"/>
</dbReference>
<reference evidence="9 10" key="1">
    <citation type="submission" date="2019-09" db="EMBL/GenBank/DDBJ databases">
        <title>Bird 10,000 Genomes (B10K) Project - Family phase.</title>
        <authorList>
            <person name="Zhang G."/>
        </authorList>
    </citation>
    <scope>NUCLEOTIDE SEQUENCE [LARGE SCALE GENOMIC DNA]</scope>
    <source>
        <strain evidence="9">B10K-DU-003-06</strain>
    </source>
</reference>
<feature type="non-terminal residue" evidence="9">
    <location>
        <position position="1"/>
    </location>
</feature>
<comment type="caution">
    <text evidence="9">The sequence shown here is derived from an EMBL/GenBank/DDBJ whole genome shotgun (WGS) entry which is preliminary data.</text>
</comment>
<dbReference type="InterPro" id="IPR039808">
    <property type="entry name" value="Cadherin"/>
</dbReference>
<keyword evidence="10" id="KW-1185">Reference proteome</keyword>
<feature type="transmembrane region" description="Helical" evidence="7">
    <location>
        <begin position="185"/>
        <end position="208"/>
    </location>
</feature>
<evidence type="ECO:0000256" key="1">
    <source>
        <dbReference type="ARBA" id="ARBA00004370"/>
    </source>
</evidence>
<evidence type="ECO:0000256" key="2">
    <source>
        <dbReference type="ARBA" id="ARBA00022737"/>
    </source>
</evidence>
<dbReference type="GO" id="GO:0016477">
    <property type="term" value="P:cell migration"/>
    <property type="evidence" value="ECO:0007669"/>
    <property type="project" value="TreeGrafter"/>
</dbReference>
<keyword evidence="3 5" id="KW-0106">Calcium</keyword>
<dbReference type="GO" id="GO:0016342">
    <property type="term" value="C:catenin complex"/>
    <property type="evidence" value="ECO:0007669"/>
    <property type="project" value="TreeGrafter"/>
</dbReference>
<evidence type="ECO:0000256" key="5">
    <source>
        <dbReference type="PROSITE-ProRule" id="PRU00043"/>
    </source>
</evidence>
<protein>
    <submittedName>
        <fullName evidence="9">CAD87 protein</fullName>
    </submittedName>
</protein>
<evidence type="ECO:0000313" key="10">
    <source>
        <dbReference type="Proteomes" id="UP000529852"/>
    </source>
</evidence>
<dbReference type="PANTHER" id="PTHR24027:SF438">
    <property type="entry name" value="CADHERIN 23"/>
    <property type="match status" value="1"/>
</dbReference>
<evidence type="ECO:0000313" key="9">
    <source>
        <dbReference type="EMBL" id="NWR83002.1"/>
    </source>
</evidence>
<dbReference type="InterPro" id="IPR002126">
    <property type="entry name" value="Cadherin-like_dom"/>
</dbReference>
<dbReference type="Gene3D" id="2.60.40.60">
    <property type="entry name" value="Cadherins"/>
    <property type="match status" value="1"/>
</dbReference>
<keyword evidence="2" id="KW-0677">Repeat</keyword>
<feature type="non-terminal residue" evidence="9">
    <location>
        <position position="252"/>
    </location>
</feature>
<sequence length="252" mass="27740">DPDSGDNGVLLYSLVNHQTNEFGIDEITGQIFTVSVAGKAGTFYLKVQAADQGTRRLTAQTTVNVTVDSSSSSNIVIVVLNQHINVVERNIGEVQRVLEDKLEWNIYIVDVYSDESERKARSSTDETHVEITAFDKAHQEIPAQDVKRKLREQKSHIEAELEQVFSPPVTAAIGEAPAASATAELIAAIVLSAVLAATLVTFLLYVLLDVRRRRQQHSVKEESESTEGIYNPWAMDSSGSVKSMETAEHMNN</sequence>
<keyword evidence="7" id="KW-0812">Transmembrane</keyword>
<dbReference type="GO" id="GO:0008013">
    <property type="term" value="F:beta-catenin binding"/>
    <property type="evidence" value="ECO:0007669"/>
    <property type="project" value="TreeGrafter"/>
</dbReference>
<feature type="region of interest" description="Disordered" evidence="6">
    <location>
        <begin position="216"/>
        <end position="252"/>
    </location>
</feature>
<dbReference type="AlphaFoldDB" id="A0A7K5AH06"/>